<keyword evidence="3 13" id="KW-0813">Transport</keyword>
<evidence type="ECO:0000256" key="12">
    <source>
        <dbReference type="ARBA" id="ARBA00023136"/>
    </source>
</evidence>
<evidence type="ECO:0000256" key="5">
    <source>
        <dbReference type="ARBA" id="ARBA00022519"/>
    </source>
</evidence>
<feature type="transmembrane region" description="Helical" evidence="13">
    <location>
        <begin position="94"/>
        <end position="115"/>
    </location>
</feature>
<name>A0ABT1W8N1_9PROT</name>
<comment type="caution">
    <text evidence="13">Lacks conserved residue(s) required for the propagation of feature annotation.</text>
</comment>
<feature type="transmembrane region" description="Helical" evidence="13">
    <location>
        <begin position="333"/>
        <end position="362"/>
    </location>
</feature>
<evidence type="ECO:0000313" key="18">
    <source>
        <dbReference type="Proteomes" id="UP001524587"/>
    </source>
</evidence>
<protein>
    <recommendedName>
        <fullName evidence="13">Probable potassium transport system protein Kup</fullName>
    </recommendedName>
</protein>
<reference evidence="17 18" key="1">
    <citation type="submission" date="2022-06" db="EMBL/GenBank/DDBJ databases">
        <title>Endosaccharibacter gen. nov., sp. nov., endophytic bacteria isolated from sugarcane.</title>
        <authorList>
            <person name="Pitiwittayakul N."/>
            <person name="Yukphan P."/>
            <person name="Charoenyingcharoen P."/>
            <person name="Tanasupawat S."/>
        </authorList>
    </citation>
    <scope>NUCLEOTIDE SEQUENCE [LARGE SCALE GENOMIC DNA]</scope>
    <source>
        <strain evidence="17 18">KSS8</strain>
    </source>
</reference>
<comment type="caution">
    <text evidence="17">The sequence shown here is derived from an EMBL/GenBank/DDBJ whole genome shotgun (WGS) entry which is preliminary data.</text>
</comment>
<feature type="domain" description="K+ potassium transporter integral membrane" evidence="15">
    <location>
        <begin position="58"/>
        <end position="509"/>
    </location>
</feature>
<comment type="subcellular location">
    <subcellularLocation>
        <location evidence="13">Cell membrane</location>
        <topology evidence="13">Multi-pass membrane protein</topology>
    </subcellularLocation>
    <subcellularLocation>
        <location evidence="1">Membrane</location>
        <topology evidence="1">Multi-pass membrane protein</topology>
    </subcellularLocation>
</comment>
<keyword evidence="4 13" id="KW-1003">Cell membrane</keyword>
<keyword evidence="12 13" id="KW-0472">Membrane</keyword>
<keyword evidence="8 13" id="KW-0769">Symport</keyword>
<dbReference type="HAMAP" id="MF_01522">
    <property type="entry name" value="Kup"/>
    <property type="match status" value="1"/>
</dbReference>
<dbReference type="PANTHER" id="PTHR30540:SF79">
    <property type="entry name" value="LOW AFFINITY POTASSIUM TRANSPORT SYSTEM PROTEIN KUP"/>
    <property type="match status" value="1"/>
</dbReference>
<sequence>MSDLVGTSGPDRGTGTAPDRGPLPETPAVGTRSGAETPPPGGGHGTIRNQAVTAASLMAVLGVVYGDIGTSPLYALSSTINIISDHAPPSRWEILGIESLIFWSLILVVTVKYVALIMRADNNGEGGILALMALAQRVAPGPKLRATLGLVGIVGACLFFGDGTITPAISVLSAVEGLEVSLPSAAEVVLPIALVVIIALFSLQWCGTGRVGRVFGPVMLLWFLAIGVVGAAEVIRHPFVLQALLPHHAVQFILHHGYMAFIALGAVVLSVTGAEALYADMGHFGRRPIRAAWVALVLPSLALNYLGQGALIIGNPAAIKNPFFLLCPSWAQLPMVILATLATVIASQAMITGAFSVARQTIQLGYFPRMRVLHTNANEEGQIYVPQVNRALAVGVVLLVLAFRSSANLASAYGIAVTGTFMCTCVLAMVVFRRVYKWSRLASVAVFGGFFLLDATFFAANALKIPQGGWVPLLLSVVLTTLMTTWKTGRGLILNRWRQDSLPLNSFLARLPQSRTLRVPGIAIFLTANAEYVPACLLHNLKHNKVLHERVLFVTVQNLDQPEADAGGRMKVEELAPNIHRVTIRVGFMESPNLPRALEELGAHGVDFDPMQASYFINREVLVRGTIPKMRLWRMSLFLVMARNAVPAIEFFRIPSDRVVELGVRIAI</sequence>
<keyword evidence="5" id="KW-0997">Cell inner membrane</keyword>
<feature type="transmembrane region" description="Helical" evidence="13">
    <location>
        <begin position="409"/>
        <end position="432"/>
    </location>
</feature>
<comment type="similarity">
    <text evidence="2 13">Belongs to the HAK/KUP transporter (TC 2.A.72) family.</text>
</comment>
<gene>
    <name evidence="13" type="primary">kup</name>
    <name evidence="17" type="ORF">NFI95_12415</name>
</gene>
<evidence type="ECO:0000256" key="1">
    <source>
        <dbReference type="ARBA" id="ARBA00004141"/>
    </source>
</evidence>
<dbReference type="EMBL" id="JAMSKV010000011">
    <property type="protein sequence ID" value="MCQ8279247.1"/>
    <property type="molecule type" value="Genomic_DNA"/>
</dbReference>
<keyword evidence="18" id="KW-1185">Reference proteome</keyword>
<evidence type="ECO:0000256" key="10">
    <source>
        <dbReference type="ARBA" id="ARBA00022989"/>
    </source>
</evidence>
<evidence type="ECO:0000256" key="6">
    <source>
        <dbReference type="ARBA" id="ARBA00022538"/>
    </source>
</evidence>
<feature type="transmembrane region" description="Helical" evidence="13">
    <location>
        <begin position="255"/>
        <end position="279"/>
    </location>
</feature>
<proteinExistence type="inferred from homology"/>
<dbReference type="InterPro" id="IPR053952">
    <property type="entry name" value="K_trans_C"/>
</dbReference>
<evidence type="ECO:0000259" key="15">
    <source>
        <dbReference type="Pfam" id="PF02705"/>
    </source>
</evidence>
<keyword evidence="6 13" id="KW-0633">Potassium transport</keyword>
<feature type="transmembrane region" description="Helical" evidence="13">
    <location>
        <begin position="291"/>
        <end position="313"/>
    </location>
</feature>
<feature type="transmembrane region" description="Helical" evidence="13">
    <location>
        <begin position="189"/>
        <end position="207"/>
    </location>
</feature>
<dbReference type="InterPro" id="IPR003855">
    <property type="entry name" value="K+_transporter"/>
</dbReference>
<feature type="domain" description="K+ potassium transporter C-terminal" evidence="16">
    <location>
        <begin position="520"/>
        <end position="668"/>
    </location>
</feature>
<keyword evidence="11 13" id="KW-0406">Ion transport</keyword>
<keyword evidence="10 13" id="KW-1133">Transmembrane helix</keyword>
<keyword evidence="7 13" id="KW-0812">Transmembrane</keyword>
<evidence type="ECO:0000259" key="16">
    <source>
        <dbReference type="Pfam" id="PF22776"/>
    </source>
</evidence>
<comment type="catalytic activity">
    <reaction evidence="13">
        <text>K(+)(in) + H(+)(in) = K(+)(out) + H(+)(out)</text>
        <dbReference type="Rhea" id="RHEA:28490"/>
        <dbReference type="ChEBI" id="CHEBI:15378"/>
        <dbReference type="ChEBI" id="CHEBI:29103"/>
    </reaction>
</comment>
<feature type="transmembrane region" description="Helical" evidence="13">
    <location>
        <begin position="469"/>
        <end position="486"/>
    </location>
</feature>
<evidence type="ECO:0000313" key="17">
    <source>
        <dbReference type="EMBL" id="MCQ8279247.1"/>
    </source>
</evidence>
<dbReference type="PANTHER" id="PTHR30540">
    <property type="entry name" value="OSMOTIC STRESS POTASSIUM TRANSPORTER"/>
    <property type="match status" value="1"/>
</dbReference>
<evidence type="ECO:0000256" key="4">
    <source>
        <dbReference type="ARBA" id="ARBA00022475"/>
    </source>
</evidence>
<comment type="function">
    <text evidence="13">Transport of potassium into the cell. Likely operates as a K(+):H(+) symporter.</text>
</comment>
<evidence type="ECO:0000256" key="13">
    <source>
        <dbReference type="HAMAP-Rule" id="MF_01522"/>
    </source>
</evidence>
<keyword evidence="9 13" id="KW-0630">Potassium</keyword>
<dbReference type="Proteomes" id="UP001524587">
    <property type="component" value="Unassembled WGS sequence"/>
</dbReference>
<dbReference type="InterPro" id="IPR053951">
    <property type="entry name" value="K_trans_N"/>
</dbReference>
<evidence type="ECO:0000256" key="3">
    <source>
        <dbReference type="ARBA" id="ARBA00022448"/>
    </source>
</evidence>
<evidence type="ECO:0000256" key="8">
    <source>
        <dbReference type="ARBA" id="ARBA00022847"/>
    </source>
</evidence>
<dbReference type="RefSeq" id="WP_422864739.1">
    <property type="nucleotide sequence ID" value="NZ_JAMSKV010000011.1"/>
</dbReference>
<evidence type="ECO:0000256" key="7">
    <source>
        <dbReference type="ARBA" id="ARBA00022692"/>
    </source>
</evidence>
<dbReference type="Pfam" id="PF02705">
    <property type="entry name" value="K_trans"/>
    <property type="match status" value="1"/>
</dbReference>
<feature type="transmembrane region" description="Helical" evidence="13">
    <location>
        <begin position="146"/>
        <end position="169"/>
    </location>
</feature>
<accession>A0ABT1W8N1</accession>
<evidence type="ECO:0000256" key="14">
    <source>
        <dbReference type="SAM" id="MobiDB-lite"/>
    </source>
</evidence>
<feature type="region of interest" description="Disordered" evidence="14">
    <location>
        <begin position="1"/>
        <end position="47"/>
    </location>
</feature>
<dbReference type="InterPro" id="IPR023051">
    <property type="entry name" value="Kup"/>
</dbReference>
<organism evidence="17 18">
    <name type="scientific">Endosaccharibacter trunci</name>
    <dbReference type="NCBI Taxonomy" id="2812733"/>
    <lineage>
        <taxon>Bacteria</taxon>
        <taxon>Pseudomonadati</taxon>
        <taxon>Pseudomonadota</taxon>
        <taxon>Alphaproteobacteria</taxon>
        <taxon>Acetobacterales</taxon>
        <taxon>Acetobacteraceae</taxon>
        <taxon>Endosaccharibacter</taxon>
    </lineage>
</organism>
<feature type="transmembrane region" description="Helical" evidence="13">
    <location>
        <begin position="214"/>
        <end position="235"/>
    </location>
</feature>
<evidence type="ECO:0000256" key="2">
    <source>
        <dbReference type="ARBA" id="ARBA00007019"/>
    </source>
</evidence>
<feature type="transmembrane region" description="Helical" evidence="13">
    <location>
        <begin position="444"/>
        <end position="463"/>
    </location>
</feature>
<evidence type="ECO:0000256" key="11">
    <source>
        <dbReference type="ARBA" id="ARBA00023065"/>
    </source>
</evidence>
<dbReference type="Pfam" id="PF22776">
    <property type="entry name" value="K_trans_C"/>
    <property type="match status" value="1"/>
</dbReference>
<evidence type="ECO:0000256" key="9">
    <source>
        <dbReference type="ARBA" id="ARBA00022958"/>
    </source>
</evidence>